<dbReference type="EMBL" id="FTMS01000006">
    <property type="protein sequence ID" value="SIQ27601.1"/>
    <property type="molecule type" value="Genomic_DNA"/>
</dbReference>
<feature type="transmembrane region" description="Helical" evidence="4">
    <location>
        <begin position="870"/>
        <end position="893"/>
    </location>
</feature>
<sequence length="1103" mass="124547">MRLIGTEIMVVELVLATFFFVLASCAVIIMAGAGMVRRRRERAVARCREFLAGPSVNDMTVQEIARFIERRQIPFLRAYVEISSHVQFSDDARRKLESALLQARSDMHLIRELNRRSPFRRSRAALFLAYIPSTPGARALDHALRTERFSRVKIRIVFAIVRRRYLHSIPTILDSLSGASPEYQKQVTGLLMDLGSDLVQILPVLRDRKDPELQMVFVGVAEQVPSDTMRTYLETLVDQATQDVAREAFRVLLNYFSDTVDPTLYFKNKDTFFVNLAVEALGRFPSEESVEAVLPYLADAKIRKSAVAALMTMIGSVPRLMPFLVTHFRTTQNRGIQEGLAEVLSSRSEYLLNTARRERWPDAEHVLSMILQTHKATGVLAFLNRNTDQEQEREICQLIGATVREDPWLRKEFGLYGKPSVIRELGIEKQEIASQRGERLGENPSVRILATVVGMTVLLPPLIFTALRIFGGRVTDWRDLFPAYLIRFEELFIFYAVAINSVYLLLLLAAVWSILESTRLWETRPPELLFKPGILPSVSIIAPAYNEEATIVESVRALLNLNYPDYEVIVVNDGSRDGTLQRLVSTFELDRMSMPLHDHLKTQSVRGVYKNPRLPGLVVLDKSNGGKADSLNAGINASRNAYYAAIDADSLLEPQALLHLAVETLDSEIPVVATGGNVLPINGCLVERGHIDQIRMPRNWLASFQMVEYVRAFMTGRTGWARINSLLIISGAFGLFNTSKVIDVKGYLTSSERLLKDTVAEDMELVVRLSRELRDQGQECAIRYAPGANCWTEVPETVRILGSQRDRWQRGLIDVLFFHAAMALRRRFGRPGMIGMPYHYVFELVGPWIEIQGYLFLLLGLVLGVLPARLVVSVLVASVGLGMIVSLLSVQLAEWAHKMFRRRDRVQILLFAMLENFGYRQLASVFRLSGYISVLRQRTGWGTMKHGADSSKRRGRMSVTQSKTKIWLVPAITLFLVINGVLQVDAQAFRNIAAFSVENYFDDTFATRLENTFIAPLIEDRLQMQVKVSNQTDNILEDTRSLSMVHTGPIILFTPHLYGLAVYGAGFRDTGSIVHEIDLQLHYETAGYRIGAGTRGQWDRTKT</sequence>
<evidence type="ECO:0000259" key="5">
    <source>
        <dbReference type="Pfam" id="PF00535"/>
    </source>
</evidence>
<keyword evidence="4" id="KW-0472">Membrane</keyword>
<dbReference type="SUPFAM" id="SSF48371">
    <property type="entry name" value="ARM repeat"/>
    <property type="match status" value="1"/>
</dbReference>
<dbReference type="AlphaFoldDB" id="A0A1N6RFJ0"/>
<dbReference type="Pfam" id="PF00535">
    <property type="entry name" value="Glycos_transf_2"/>
    <property type="match status" value="1"/>
</dbReference>
<dbReference type="InterPro" id="IPR029044">
    <property type="entry name" value="Nucleotide-diphossugar_trans"/>
</dbReference>
<comment type="similarity">
    <text evidence="1">Belongs to the glycosyltransferase 2 family.</text>
</comment>
<dbReference type="RefSeq" id="WP_076488375.1">
    <property type="nucleotide sequence ID" value="NZ_FTMS01000006.1"/>
</dbReference>
<dbReference type="Gene3D" id="1.25.10.10">
    <property type="entry name" value="Leucine-rich Repeat Variant"/>
    <property type="match status" value="1"/>
</dbReference>
<proteinExistence type="inferred from homology"/>
<dbReference type="GO" id="GO:0016757">
    <property type="term" value="F:glycosyltransferase activity"/>
    <property type="evidence" value="ECO:0007669"/>
    <property type="project" value="UniProtKB-KW"/>
</dbReference>
<evidence type="ECO:0000256" key="1">
    <source>
        <dbReference type="ARBA" id="ARBA00006739"/>
    </source>
</evidence>
<dbReference type="CDD" id="cd06423">
    <property type="entry name" value="CESA_like"/>
    <property type="match status" value="1"/>
</dbReference>
<dbReference type="Gene3D" id="3.90.550.10">
    <property type="entry name" value="Spore Coat Polysaccharide Biosynthesis Protein SpsA, Chain A"/>
    <property type="match status" value="1"/>
</dbReference>
<dbReference type="Pfam" id="PF13632">
    <property type="entry name" value="Glyco_trans_2_3"/>
    <property type="match status" value="1"/>
</dbReference>
<dbReference type="SUPFAM" id="SSF53448">
    <property type="entry name" value="Nucleotide-diphospho-sugar transferases"/>
    <property type="match status" value="1"/>
</dbReference>
<dbReference type="PANTHER" id="PTHR43630:SF1">
    <property type="entry name" value="POLY-BETA-1,6-N-ACETYL-D-GLUCOSAMINE SYNTHASE"/>
    <property type="match status" value="1"/>
</dbReference>
<keyword evidence="4" id="KW-1133">Transmembrane helix</keyword>
<keyword evidence="2" id="KW-0328">Glycosyltransferase</keyword>
<evidence type="ECO:0000256" key="3">
    <source>
        <dbReference type="ARBA" id="ARBA00022679"/>
    </source>
</evidence>
<organism evidence="7 8">
    <name type="scientific">Alkalispirochaeta americana</name>
    <dbReference type="NCBI Taxonomy" id="159291"/>
    <lineage>
        <taxon>Bacteria</taxon>
        <taxon>Pseudomonadati</taxon>
        <taxon>Spirochaetota</taxon>
        <taxon>Spirochaetia</taxon>
        <taxon>Spirochaetales</taxon>
        <taxon>Spirochaetaceae</taxon>
        <taxon>Alkalispirochaeta</taxon>
    </lineage>
</organism>
<dbReference type="PANTHER" id="PTHR43630">
    <property type="entry name" value="POLY-BETA-1,6-N-ACETYL-D-GLUCOSAMINE SYNTHASE"/>
    <property type="match status" value="1"/>
</dbReference>
<evidence type="ECO:0000313" key="8">
    <source>
        <dbReference type="Proteomes" id="UP000186400"/>
    </source>
</evidence>
<dbReference type="STRING" id="159291.SAMN05920897_10692"/>
<evidence type="ECO:0000256" key="4">
    <source>
        <dbReference type="SAM" id="Phobius"/>
    </source>
</evidence>
<dbReference type="InterPro" id="IPR016024">
    <property type="entry name" value="ARM-type_fold"/>
</dbReference>
<feature type="domain" description="Glycosyltransferase 2-like" evidence="5">
    <location>
        <begin position="539"/>
        <end position="583"/>
    </location>
</feature>
<keyword evidence="3 7" id="KW-0808">Transferase</keyword>
<feature type="transmembrane region" description="Helical" evidence="4">
    <location>
        <begin position="13"/>
        <end position="36"/>
    </location>
</feature>
<accession>A0A1N6RFJ0</accession>
<evidence type="ECO:0000313" key="7">
    <source>
        <dbReference type="EMBL" id="SIQ27601.1"/>
    </source>
</evidence>
<feature type="transmembrane region" description="Helical" evidence="4">
    <location>
        <begin position="448"/>
        <end position="471"/>
    </location>
</feature>
<protein>
    <submittedName>
        <fullName evidence="7">Glycosyltransferase, catalytic subunit of cellulose synthase and poly-beta-1,6-N-acetylglucosamine synthase</fullName>
    </submittedName>
</protein>
<feature type="transmembrane region" description="Helical" evidence="4">
    <location>
        <begin position="491"/>
        <end position="515"/>
    </location>
</feature>
<dbReference type="OrthoDB" id="9807778at2"/>
<keyword evidence="4" id="KW-0812">Transmembrane</keyword>
<dbReference type="PROSITE" id="PS51257">
    <property type="entry name" value="PROKAR_LIPOPROTEIN"/>
    <property type="match status" value="1"/>
</dbReference>
<dbReference type="InterPro" id="IPR011989">
    <property type="entry name" value="ARM-like"/>
</dbReference>
<evidence type="ECO:0000256" key="2">
    <source>
        <dbReference type="ARBA" id="ARBA00022676"/>
    </source>
</evidence>
<dbReference type="Proteomes" id="UP000186400">
    <property type="component" value="Unassembled WGS sequence"/>
</dbReference>
<name>A0A1N6RFJ0_9SPIO</name>
<evidence type="ECO:0000259" key="6">
    <source>
        <dbReference type="Pfam" id="PF13632"/>
    </source>
</evidence>
<reference evidence="7 8" key="1">
    <citation type="submission" date="2017-01" db="EMBL/GenBank/DDBJ databases">
        <authorList>
            <person name="Mah S.A."/>
            <person name="Swanson W.J."/>
            <person name="Moy G.W."/>
            <person name="Vacquier V.D."/>
        </authorList>
    </citation>
    <scope>NUCLEOTIDE SEQUENCE [LARGE SCALE GENOMIC DNA]</scope>
    <source>
        <strain evidence="7 8">ASpG1</strain>
    </source>
</reference>
<feature type="transmembrane region" description="Helical" evidence="4">
    <location>
        <begin position="840"/>
        <end position="864"/>
    </location>
</feature>
<feature type="domain" description="Glycosyltransferase 2-like" evidence="6">
    <location>
        <begin position="646"/>
        <end position="863"/>
    </location>
</feature>
<dbReference type="InterPro" id="IPR001173">
    <property type="entry name" value="Glyco_trans_2-like"/>
</dbReference>
<gene>
    <name evidence="7" type="ORF">SAMN05920897_10692</name>
</gene>
<keyword evidence="8" id="KW-1185">Reference proteome</keyword>